<evidence type="ECO:0000256" key="2">
    <source>
        <dbReference type="ARBA" id="ARBA00023015"/>
    </source>
</evidence>
<evidence type="ECO:0000259" key="8">
    <source>
        <dbReference type="PROSITE" id="PS50931"/>
    </source>
</evidence>
<dbReference type="Pfam" id="PF03466">
    <property type="entry name" value="LysR_substrate"/>
    <property type="match status" value="1"/>
</dbReference>
<dbReference type="SUPFAM" id="SSF46785">
    <property type="entry name" value="Winged helix' DNA-binding domain"/>
    <property type="match status" value="1"/>
</dbReference>
<dbReference type="Proteomes" id="UP000187891">
    <property type="component" value="Unassembled WGS sequence"/>
</dbReference>
<dbReference type="AlphaFoldDB" id="A0A1R3U6H0"/>
<evidence type="ECO:0000313" key="10">
    <source>
        <dbReference type="Proteomes" id="UP000187891"/>
    </source>
</evidence>
<dbReference type="PANTHER" id="PTHR30346">
    <property type="entry name" value="TRANSCRIPTIONAL DUAL REGULATOR HCAR-RELATED"/>
    <property type="match status" value="1"/>
</dbReference>
<dbReference type="Gene3D" id="3.40.190.290">
    <property type="match status" value="1"/>
</dbReference>
<dbReference type="InterPro" id="IPR036388">
    <property type="entry name" value="WH-like_DNA-bd_sf"/>
</dbReference>
<dbReference type="GO" id="GO:0032993">
    <property type="term" value="C:protein-DNA complex"/>
    <property type="evidence" value="ECO:0007669"/>
    <property type="project" value="TreeGrafter"/>
</dbReference>
<dbReference type="GO" id="GO:0003677">
    <property type="term" value="F:DNA binding"/>
    <property type="evidence" value="ECO:0007669"/>
    <property type="project" value="UniProtKB-KW"/>
</dbReference>
<sequence length="293" mass="32477">MDTRHMRYFMALAETLHFGRAATRVNMSQPPFSRQIAMIEKTLGVRLFDRNSRNVTLTLAGKRFMADCQAVLSQFEAACRDAQLVASGMKGELRLGFMMHTAETIIPRLARLYYEAKPDIRLILDERTPIEIDELLLEGKLDAAVTFRPEQSTSLETVHLATERLRLLLPARHRLADAKTVGPQELRDEKLIAAPATVAPKLHSAITAYFASSGIVPNFRFEPRLQHTIIRLVAEGLGVALIPESLCRDLGDDLSSTFLTDAPEFGIVLCAPIDTNNPAVPPLMALARSLCSV</sequence>
<dbReference type="EMBL" id="FMUE01000027">
    <property type="protein sequence ID" value="SCX36089.1"/>
    <property type="molecule type" value="Genomic_DNA"/>
</dbReference>
<dbReference type="PANTHER" id="PTHR30346:SF28">
    <property type="entry name" value="HTH-TYPE TRANSCRIPTIONAL REGULATOR CYNR"/>
    <property type="match status" value="1"/>
</dbReference>
<keyword evidence="2" id="KW-0805">Transcription regulation</keyword>
<reference evidence="10" key="1">
    <citation type="submission" date="2016-10" db="EMBL/GenBank/DDBJ databases">
        <authorList>
            <person name="Wibberg D."/>
        </authorList>
    </citation>
    <scope>NUCLEOTIDE SEQUENCE [LARGE SCALE GENOMIC DNA]</scope>
</reference>
<evidence type="ECO:0000256" key="1">
    <source>
        <dbReference type="ARBA" id="ARBA00009437"/>
    </source>
</evidence>
<dbReference type="InterPro" id="IPR000847">
    <property type="entry name" value="LysR_HTH_N"/>
</dbReference>
<proteinExistence type="inferred from homology"/>
<dbReference type="Pfam" id="PF00126">
    <property type="entry name" value="HTH_1"/>
    <property type="match status" value="1"/>
</dbReference>
<evidence type="ECO:0000256" key="4">
    <source>
        <dbReference type="ARBA" id="ARBA00023163"/>
    </source>
</evidence>
<gene>
    <name evidence="9" type="primary">benM_4</name>
    <name evidence="9" type="ORF">DSM25559_5312</name>
</gene>
<keyword evidence="3" id="KW-0238">DNA-binding</keyword>
<comment type="function">
    <text evidence="5">Transcriptional regulator of the ttuABCDE tartrate utilization operon.</text>
</comment>
<dbReference type="GO" id="GO:0003700">
    <property type="term" value="F:DNA-binding transcription factor activity"/>
    <property type="evidence" value="ECO:0007669"/>
    <property type="project" value="InterPro"/>
</dbReference>
<dbReference type="FunFam" id="1.10.10.10:FF:000001">
    <property type="entry name" value="LysR family transcriptional regulator"/>
    <property type="match status" value="1"/>
</dbReference>
<evidence type="ECO:0000256" key="5">
    <source>
        <dbReference type="ARBA" id="ARBA00054626"/>
    </source>
</evidence>
<evidence type="ECO:0000256" key="6">
    <source>
        <dbReference type="ARBA" id="ARBA00067332"/>
    </source>
</evidence>
<feature type="domain" description="HTH lysR-type" evidence="8">
    <location>
        <begin position="1"/>
        <end position="58"/>
    </location>
</feature>
<evidence type="ECO:0000256" key="3">
    <source>
        <dbReference type="ARBA" id="ARBA00023125"/>
    </source>
</evidence>
<evidence type="ECO:0000313" key="9">
    <source>
        <dbReference type="EMBL" id="SCX36089.1"/>
    </source>
</evidence>
<keyword evidence="4" id="KW-0804">Transcription</keyword>
<comment type="similarity">
    <text evidence="1">Belongs to the LysR transcriptional regulatory family.</text>
</comment>
<dbReference type="InterPro" id="IPR005119">
    <property type="entry name" value="LysR_subst-bd"/>
</dbReference>
<dbReference type="Gene3D" id="1.10.10.10">
    <property type="entry name" value="Winged helix-like DNA-binding domain superfamily/Winged helix DNA-binding domain"/>
    <property type="match status" value="1"/>
</dbReference>
<dbReference type="PROSITE" id="PS50931">
    <property type="entry name" value="HTH_LYSR"/>
    <property type="match status" value="1"/>
</dbReference>
<evidence type="ECO:0000256" key="7">
    <source>
        <dbReference type="ARBA" id="ARBA00083243"/>
    </source>
</evidence>
<organism evidence="9 10">
    <name type="scientific">Agrobacterium rosae</name>
    <dbReference type="NCBI Taxonomy" id="1972867"/>
    <lineage>
        <taxon>Bacteria</taxon>
        <taxon>Pseudomonadati</taxon>
        <taxon>Pseudomonadota</taxon>
        <taxon>Alphaproteobacteria</taxon>
        <taxon>Hyphomicrobiales</taxon>
        <taxon>Rhizobiaceae</taxon>
        <taxon>Rhizobium/Agrobacterium group</taxon>
        <taxon>Agrobacterium</taxon>
    </lineage>
</organism>
<dbReference type="InterPro" id="IPR036390">
    <property type="entry name" value="WH_DNA-bd_sf"/>
</dbReference>
<dbReference type="SUPFAM" id="SSF53850">
    <property type="entry name" value="Periplasmic binding protein-like II"/>
    <property type="match status" value="1"/>
</dbReference>
<dbReference type="CDD" id="cd08414">
    <property type="entry name" value="PBP2_LTTR_aromatics_like"/>
    <property type="match status" value="1"/>
</dbReference>
<accession>A0A1R3U6H0</accession>
<dbReference type="PRINTS" id="PR00039">
    <property type="entry name" value="HTHLYSR"/>
</dbReference>
<dbReference type="STRING" id="1907666.DSM25559_5312"/>
<name>A0A1R3U6H0_9HYPH</name>
<protein>
    <recommendedName>
        <fullName evidence="6">HTH-type transcriptional regulator TtuA</fullName>
    </recommendedName>
    <alternativeName>
        <fullName evidence="7">Tartrate utilization transcriptional regulator</fullName>
    </alternativeName>
</protein>